<proteinExistence type="predicted"/>
<dbReference type="EMBL" id="GG662740">
    <property type="protein sequence ID" value="EAR92974.2"/>
    <property type="molecule type" value="Genomic_DNA"/>
</dbReference>
<evidence type="ECO:0000313" key="2">
    <source>
        <dbReference type="Proteomes" id="UP000009168"/>
    </source>
</evidence>
<dbReference type="InParanoid" id="I7M0Z1"/>
<gene>
    <name evidence="1" type="ORF">TTHERM_00295870</name>
</gene>
<dbReference type="RefSeq" id="XP_001013219.2">
    <property type="nucleotide sequence ID" value="XM_001013219.2"/>
</dbReference>
<organism evidence="1 2">
    <name type="scientific">Tetrahymena thermophila (strain SB210)</name>
    <dbReference type="NCBI Taxonomy" id="312017"/>
    <lineage>
        <taxon>Eukaryota</taxon>
        <taxon>Sar</taxon>
        <taxon>Alveolata</taxon>
        <taxon>Ciliophora</taxon>
        <taxon>Intramacronucleata</taxon>
        <taxon>Oligohymenophorea</taxon>
        <taxon>Hymenostomatida</taxon>
        <taxon>Tetrahymenina</taxon>
        <taxon>Tetrahymenidae</taxon>
        <taxon>Tetrahymena</taxon>
    </lineage>
</organism>
<reference evidence="2" key="1">
    <citation type="journal article" date="2006" name="PLoS Biol.">
        <title>Macronuclear genome sequence of the ciliate Tetrahymena thermophila, a model eukaryote.</title>
        <authorList>
            <person name="Eisen J.A."/>
            <person name="Coyne R.S."/>
            <person name="Wu M."/>
            <person name="Wu D."/>
            <person name="Thiagarajan M."/>
            <person name="Wortman J.R."/>
            <person name="Badger J.H."/>
            <person name="Ren Q."/>
            <person name="Amedeo P."/>
            <person name="Jones K.M."/>
            <person name="Tallon L.J."/>
            <person name="Delcher A.L."/>
            <person name="Salzberg S.L."/>
            <person name="Silva J.C."/>
            <person name="Haas B.J."/>
            <person name="Majoros W.H."/>
            <person name="Farzad M."/>
            <person name="Carlton J.M."/>
            <person name="Smith R.K. Jr."/>
            <person name="Garg J."/>
            <person name="Pearlman R.E."/>
            <person name="Karrer K.M."/>
            <person name="Sun L."/>
            <person name="Manning G."/>
            <person name="Elde N.C."/>
            <person name="Turkewitz A.P."/>
            <person name="Asai D.J."/>
            <person name="Wilkes D.E."/>
            <person name="Wang Y."/>
            <person name="Cai H."/>
            <person name="Collins K."/>
            <person name="Stewart B.A."/>
            <person name="Lee S.R."/>
            <person name="Wilamowska K."/>
            <person name="Weinberg Z."/>
            <person name="Ruzzo W.L."/>
            <person name="Wloga D."/>
            <person name="Gaertig J."/>
            <person name="Frankel J."/>
            <person name="Tsao C.-C."/>
            <person name="Gorovsky M.A."/>
            <person name="Keeling P.J."/>
            <person name="Waller R.F."/>
            <person name="Patron N.J."/>
            <person name="Cherry J.M."/>
            <person name="Stover N.A."/>
            <person name="Krieger C.J."/>
            <person name="del Toro C."/>
            <person name="Ryder H.F."/>
            <person name="Williamson S.C."/>
            <person name="Barbeau R.A."/>
            <person name="Hamilton E.P."/>
            <person name="Orias E."/>
        </authorList>
    </citation>
    <scope>NUCLEOTIDE SEQUENCE [LARGE SCALE GENOMIC DNA]</scope>
    <source>
        <strain evidence="2">SB210</strain>
    </source>
</reference>
<keyword evidence="2" id="KW-1185">Reference proteome</keyword>
<sequence>MKSYKKSDILFSEHQKLKQNLKNNQDSEFSPCSPQMHLITSPGVNDEKLCTLQNNNSLKRIKNKWSYYTRNSKTNQISLKDRTFDKQSLFYSNSRDIQETENSVQNPLCNSSQKFQLQLSSLDKS</sequence>
<dbReference type="Proteomes" id="UP000009168">
    <property type="component" value="Unassembled WGS sequence"/>
</dbReference>
<evidence type="ECO:0000313" key="1">
    <source>
        <dbReference type="EMBL" id="EAR92974.2"/>
    </source>
</evidence>
<dbReference type="AlphaFoldDB" id="I7M0Z1"/>
<protein>
    <submittedName>
        <fullName evidence="1">Uncharacterized protein</fullName>
    </submittedName>
</protein>
<dbReference type="KEGG" id="tet:TTHERM_00295870"/>
<dbReference type="GeneID" id="7834548"/>
<accession>I7M0Z1</accession>
<name>I7M0Z1_TETTS</name>